<accession>A0ABV9GX02</accession>
<dbReference type="RefSeq" id="WP_377726025.1">
    <property type="nucleotide sequence ID" value="NZ_JBHSEW010000008.1"/>
</dbReference>
<sequence>MKASNIQRQKAQEAILLFKLRLHRPPYPPQLTIAGVMTLRTFCKRSPGLSVLSFAPPTHAQPPAAGMFIKNFNTSRGNP</sequence>
<dbReference type="EMBL" id="JBHSEW010000008">
    <property type="protein sequence ID" value="MFC4622547.1"/>
    <property type="molecule type" value="Genomic_DNA"/>
</dbReference>
<evidence type="ECO:0008006" key="3">
    <source>
        <dbReference type="Google" id="ProtNLM"/>
    </source>
</evidence>
<gene>
    <name evidence="1" type="ORF">ACFO3A_10005</name>
</gene>
<reference evidence="2" key="1">
    <citation type="journal article" date="2019" name="Int. J. Syst. Evol. Microbiol.">
        <title>The Global Catalogue of Microorganisms (GCM) 10K type strain sequencing project: providing services to taxonomists for standard genome sequencing and annotation.</title>
        <authorList>
            <consortium name="The Broad Institute Genomics Platform"/>
            <consortium name="The Broad Institute Genome Sequencing Center for Infectious Disease"/>
            <person name="Wu L."/>
            <person name="Ma J."/>
        </authorList>
    </citation>
    <scope>NUCLEOTIDE SEQUENCE [LARGE SCALE GENOMIC DNA]</scope>
    <source>
        <strain evidence="2">JCM 11650</strain>
    </source>
</reference>
<dbReference type="Proteomes" id="UP001595967">
    <property type="component" value="Unassembled WGS sequence"/>
</dbReference>
<organism evidence="1 2">
    <name type="scientific">Comamonas nitrativorans</name>
    <dbReference type="NCBI Taxonomy" id="108437"/>
    <lineage>
        <taxon>Bacteria</taxon>
        <taxon>Pseudomonadati</taxon>
        <taxon>Pseudomonadota</taxon>
        <taxon>Betaproteobacteria</taxon>
        <taxon>Burkholderiales</taxon>
        <taxon>Comamonadaceae</taxon>
        <taxon>Comamonas</taxon>
    </lineage>
</organism>
<evidence type="ECO:0000313" key="2">
    <source>
        <dbReference type="Proteomes" id="UP001595967"/>
    </source>
</evidence>
<keyword evidence="2" id="KW-1185">Reference proteome</keyword>
<comment type="caution">
    <text evidence="1">The sequence shown here is derived from an EMBL/GenBank/DDBJ whole genome shotgun (WGS) entry which is preliminary data.</text>
</comment>
<name>A0ABV9GX02_9BURK</name>
<evidence type="ECO:0000313" key="1">
    <source>
        <dbReference type="EMBL" id="MFC4622547.1"/>
    </source>
</evidence>
<proteinExistence type="predicted"/>
<protein>
    <recommendedName>
        <fullName evidence="3">Transposase</fullName>
    </recommendedName>
</protein>